<dbReference type="Proteomes" id="UP000030645">
    <property type="component" value="Unassembled WGS sequence"/>
</dbReference>
<evidence type="ECO:0000313" key="2">
    <source>
        <dbReference type="Proteomes" id="UP000030645"/>
    </source>
</evidence>
<dbReference type="EMBL" id="KE346217">
    <property type="protein sequence ID" value="EXC30904.1"/>
    <property type="molecule type" value="Genomic_DNA"/>
</dbReference>
<keyword evidence="2" id="KW-1185">Reference proteome</keyword>
<dbReference type="AlphaFoldDB" id="W9SIF4"/>
<accession>W9SIF4</accession>
<reference evidence="2" key="1">
    <citation type="submission" date="2013-01" db="EMBL/GenBank/DDBJ databases">
        <title>Draft Genome Sequence of a Mulberry Tree, Morus notabilis C.K. Schneid.</title>
        <authorList>
            <person name="He N."/>
            <person name="Zhao S."/>
        </authorList>
    </citation>
    <scope>NUCLEOTIDE SEQUENCE</scope>
</reference>
<evidence type="ECO:0000313" key="1">
    <source>
        <dbReference type="EMBL" id="EXC30904.1"/>
    </source>
</evidence>
<organism evidence="1 2">
    <name type="scientific">Morus notabilis</name>
    <dbReference type="NCBI Taxonomy" id="981085"/>
    <lineage>
        <taxon>Eukaryota</taxon>
        <taxon>Viridiplantae</taxon>
        <taxon>Streptophyta</taxon>
        <taxon>Embryophyta</taxon>
        <taxon>Tracheophyta</taxon>
        <taxon>Spermatophyta</taxon>
        <taxon>Magnoliopsida</taxon>
        <taxon>eudicotyledons</taxon>
        <taxon>Gunneridae</taxon>
        <taxon>Pentapetalae</taxon>
        <taxon>rosids</taxon>
        <taxon>fabids</taxon>
        <taxon>Rosales</taxon>
        <taxon>Moraceae</taxon>
        <taxon>Moreae</taxon>
        <taxon>Morus</taxon>
    </lineage>
</organism>
<proteinExistence type="predicted"/>
<gene>
    <name evidence="1" type="ORF">L484_028083</name>
</gene>
<name>W9SIF4_9ROSA</name>
<protein>
    <submittedName>
        <fullName evidence="1">Uncharacterized protein</fullName>
    </submittedName>
</protein>
<sequence>MSTFPWGQDSGAPLEGGARLRPFDAYFLEQTSFLVAQVAAPEIATDDAERPSRFLPRSAREDFSLGQGARDPAILLLFEVELESCRLENVMKKYDKKREVKRYPVTSFRVFTLQRKISRKSSGLGALRRSVEEIFWEHKFLRVGGGRDDGGIGSFAVARRKKTSRRKA</sequence>